<keyword evidence="4" id="KW-0808">Transferase</keyword>
<dbReference type="SMART" id="SM00387">
    <property type="entry name" value="HATPase_c"/>
    <property type="match status" value="1"/>
</dbReference>
<evidence type="ECO:0000256" key="5">
    <source>
        <dbReference type="ARBA" id="ARBA00022777"/>
    </source>
</evidence>
<dbReference type="Gene3D" id="1.10.287.130">
    <property type="match status" value="1"/>
</dbReference>
<dbReference type="SUPFAM" id="SSF47384">
    <property type="entry name" value="Homodimeric domain of signal transducing histidine kinase"/>
    <property type="match status" value="1"/>
</dbReference>
<dbReference type="PROSITE" id="PS50113">
    <property type="entry name" value="PAC"/>
    <property type="match status" value="2"/>
</dbReference>
<evidence type="ECO:0000256" key="2">
    <source>
        <dbReference type="ARBA" id="ARBA00012438"/>
    </source>
</evidence>
<feature type="compositionally biased region" description="Basic and acidic residues" evidence="6">
    <location>
        <begin position="507"/>
        <end position="530"/>
    </location>
</feature>
<dbReference type="SMART" id="SM00388">
    <property type="entry name" value="HisKA"/>
    <property type="match status" value="1"/>
</dbReference>
<dbReference type="InterPro" id="IPR003661">
    <property type="entry name" value="HisK_dim/P_dom"/>
</dbReference>
<dbReference type="InterPro" id="IPR036890">
    <property type="entry name" value="HATPase_C_sf"/>
</dbReference>
<comment type="catalytic activity">
    <reaction evidence="1">
        <text>ATP + protein L-histidine = ADP + protein N-phospho-L-histidine.</text>
        <dbReference type="EC" id="2.7.13.3"/>
    </reaction>
</comment>
<evidence type="ECO:0000256" key="3">
    <source>
        <dbReference type="ARBA" id="ARBA00022553"/>
    </source>
</evidence>
<evidence type="ECO:0000256" key="4">
    <source>
        <dbReference type="ARBA" id="ARBA00022679"/>
    </source>
</evidence>
<feature type="domain" description="Histidine kinase" evidence="7">
    <location>
        <begin position="274"/>
        <end position="498"/>
    </location>
</feature>
<dbReference type="PROSITE" id="PS50109">
    <property type="entry name" value="HIS_KIN"/>
    <property type="match status" value="1"/>
</dbReference>
<dbReference type="InterPro" id="IPR036097">
    <property type="entry name" value="HisK_dim/P_sf"/>
</dbReference>
<dbReference type="NCBIfam" id="TIGR00229">
    <property type="entry name" value="sensory_box"/>
    <property type="match status" value="1"/>
</dbReference>
<dbReference type="Pfam" id="PF13426">
    <property type="entry name" value="PAS_9"/>
    <property type="match status" value="1"/>
</dbReference>
<dbReference type="InterPro" id="IPR035965">
    <property type="entry name" value="PAS-like_dom_sf"/>
</dbReference>
<evidence type="ECO:0000313" key="10">
    <source>
        <dbReference type="EMBL" id="CAE6708077.1"/>
    </source>
</evidence>
<dbReference type="InterPro" id="IPR001610">
    <property type="entry name" value="PAC"/>
</dbReference>
<name>A0ABM8QPE3_9BACT</name>
<dbReference type="EMBL" id="CAJNBJ010000001">
    <property type="protein sequence ID" value="CAE6708077.1"/>
    <property type="molecule type" value="Genomic_DNA"/>
</dbReference>
<dbReference type="InterPro" id="IPR000700">
    <property type="entry name" value="PAS-assoc_C"/>
</dbReference>
<keyword evidence="5" id="KW-0418">Kinase</keyword>
<dbReference type="RefSeq" id="WP_213040864.1">
    <property type="nucleotide sequence ID" value="NZ_CAJNBJ010000001.1"/>
</dbReference>
<feature type="domain" description="PAS" evidence="8">
    <location>
        <begin position="19"/>
        <end position="89"/>
    </location>
</feature>
<dbReference type="InterPro" id="IPR013656">
    <property type="entry name" value="PAS_4"/>
</dbReference>
<dbReference type="SMART" id="SM00086">
    <property type="entry name" value="PAC"/>
    <property type="match status" value="2"/>
</dbReference>
<dbReference type="Gene3D" id="3.30.565.10">
    <property type="entry name" value="Histidine kinase-like ATPase, C-terminal domain"/>
    <property type="match status" value="1"/>
</dbReference>
<feature type="region of interest" description="Disordered" evidence="6">
    <location>
        <begin position="504"/>
        <end position="530"/>
    </location>
</feature>
<accession>A0ABM8QPE3</accession>
<dbReference type="Proteomes" id="UP000675880">
    <property type="component" value="Unassembled WGS sequence"/>
</dbReference>
<dbReference type="PANTHER" id="PTHR43304">
    <property type="entry name" value="PHYTOCHROME-LIKE PROTEIN CPH1"/>
    <property type="match status" value="1"/>
</dbReference>
<keyword evidence="11" id="KW-1185">Reference proteome</keyword>
<dbReference type="CDD" id="cd00130">
    <property type="entry name" value="PAS"/>
    <property type="match status" value="1"/>
</dbReference>
<dbReference type="EC" id="2.7.13.3" evidence="2"/>
<dbReference type="PROSITE" id="PS50112">
    <property type="entry name" value="PAS"/>
    <property type="match status" value="1"/>
</dbReference>
<evidence type="ECO:0000259" key="9">
    <source>
        <dbReference type="PROSITE" id="PS50113"/>
    </source>
</evidence>
<evidence type="ECO:0000256" key="6">
    <source>
        <dbReference type="SAM" id="MobiDB-lite"/>
    </source>
</evidence>
<dbReference type="SMART" id="SM00091">
    <property type="entry name" value="PAS"/>
    <property type="match status" value="2"/>
</dbReference>
<sequence length="530" mass="57394">MSAEDLPATFPYIGDSPLLEAFVRTLANQASVGIFLADAQGQTLYVNERLRRIAGLPGPPDAGACWLNALVPEDHDLIATEWAAAIAQDRSFSREFRFQRPDGSVRWVMAEAFPLRIGDGPSSGYAGMVRDITPRQLALDALHACEERYRSLASLTPHPVFVYADETVLFINEAGAKLFTLPATPPLEGRTLSDCFAKEFLQDLPLSPPAAPVERQCTRHDGTIIDVELVASPVLFDGHPAIQVLATDLTEQKRLAAQLRRAQKMAAVATLAGGMAHEFNNCLTAIMGFSDLALPLLVPDSRAHGHVQQVILASRRARDLVTQMLMFGRQADGAKQPVSLDILLKESLRMLKGRLPNSISLREWIPGATHPVFADPTQVHQVCVKLLAHAERAMSATGGVLEVRLDNVDLSSVMDGHELPLRPGQYVRLTVSDTGNDMGVADQLQKLGPLFAHLPAGAQSGAELGTAQQIVSEQGGTLRATSSVGHGTTIEVYLPAIIPPGTVVATEPERNRAPQLTEQRESLAERDKER</sequence>
<gene>
    <name evidence="10" type="ORF">NSPZN2_11077</name>
</gene>
<reference evidence="10 11" key="1">
    <citation type="submission" date="2021-02" db="EMBL/GenBank/DDBJ databases">
        <authorList>
            <person name="Han P."/>
        </authorList>
    </citation>
    <scope>NUCLEOTIDE SEQUENCE [LARGE SCALE GENOMIC DNA]</scope>
    <source>
        <strain evidence="10">Candidatus Nitrospira sp. ZN2</strain>
    </source>
</reference>
<dbReference type="InterPro" id="IPR005467">
    <property type="entry name" value="His_kinase_dom"/>
</dbReference>
<feature type="domain" description="PAC" evidence="9">
    <location>
        <begin position="92"/>
        <end position="144"/>
    </location>
</feature>
<dbReference type="PANTHER" id="PTHR43304:SF1">
    <property type="entry name" value="PAC DOMAIN-CONTAINING PROTEIN"/>
    <property type="match status" value="1"/>
</dbReference>
<dbReference type="Pfam" id="PF00512">
    <property type="entry name" value="HisKA"/>
    <property type="match status" value="1"/>
</dbReference>
<evidence type="ECO:0000256" key="1">
    <source>
        <dbReference type="ARBA" id="ARBA00000085"/>
    </source>
</evidence>
<comment type="caution">
    <text evidence="10">The sequence shown here is derived from an EMBL/GenBank/DDBJ whole genome shotgun (WGS) entry which is preliminary data.</text>
</comment>
<dbReference type="SUPFAM" id="SSF55874">
    <property type="entry name" value="ATPase domain of HSP90 chaperone/DNA topoisomerase II/histidine kinase"/>
    <property type="match status" value="1"/>
</dbReference>
<organism evidence="10 11">
    <name type="scientific">Nitrospira defluvii</name>
    <dbReference type="NCBI Taxonomy" id="330214"/>
    <lineage>
        <taxon>Bacteria</taxon>
        <taxon>Pseudomonadati</taxon>
        <taxon>Nitrospirota</taxon>
        <taxon>Nitrospiria</taxon>
        <taxon>Nitrospirales</taxon>
        <taxon>Nitrospiraceae</taxon>
        <taxon>Nitrospira</taxon>
    </lineage>
</organism>
<evidence type="ECO:0000259" key="8">
    <source>
        <dbReference type="PROSITE" id="PS50112"/>
    </source>
</evidence>
<feature type="domain" description="PAC" evidence="9">
    <location>
        <begin position="211"/>
        <end position="261"/>
    </location>
</feature>
<dbReference type="CDD" id="cd00082">
    <property type="entry name" value="HisKA"/>
    <property type="match status" value="1"/>
</dbReference>
<dbReference type="InterPro" id="IPR000014">
    <property type="entry name" value="PAS"/>
</dbReference>
<dbReference type="SUPFAM" id="SSF55785">
    <property type="entry name" value="PYP-like sensor domain (PAS domain)"/>
    <property type="match status" value="2"/>
</dbReference>
<dbReference type="Pfam" id="PF02518">
    <property type="entry name" value="HATPase_c"/>
    <property type="match status" value="1"/>
</dbReference>
<protein>
    <recommendedName>
        <fullName evidence="2">histidine kinase</fullName>
        <ecNumber evidence="2">2.7.13.3</ecNumber>
    </recommendedName>
</protein>
<dbReference type="Pfam" id="PF08448">
    <property type="entry name" value="PAS_4"/>
    <property type="match status" value="1"/>
</dbReference>
<dbReference type="InterPro" id="IPR003594">
    <property type="entry name" value="HATPase_dom"/>
</dbReference>
<keyword evidence="3" id="KW-0597">Phosphoprotein</keyword>
<dbReference type="InterPro" id="IPR052162">
    <property type="entry name" value="Sensor_kinase/Photoreceptor"/>
</dbReference>
<dbReference type="Gene3D" id="3.30.450.20">
    <property type="entry name" value="PAS domain"/>
    <property type="match status" value="2"/>
</dbReference>
<evidence type="ECO:0000259" key="7">
    <source>
        <dbReference type="PROSITE" id="PS50109"/>
    </source>
</evidence>
<evidence type="ECO:0000313" key="11">
    <source>
        <dbReference type="Proteomes" id="UP000675880"/>
    </source>
</evidence>
<proteinExistence type="predicted"/>